<evidence type="ECO:0000256" key="1">
    <source>
        <dbReference type="ARBA" id="ARBA00000085"/>
    </source>
</evidence>
<dbReference type="FunFam" id="1.10.287.130:FF:000001">
    <property type="entry name" value="Two-component sensor histidine kinase"/>
    <property type="match status" value="1"/>
</dbReference>
<dbReference type="InterPro" id="IPR003594">
    <property type="entry name" value="HATPase_dom"/>
</dbReference>
<dbReference type="SUPFAM" id="SSF47384">
    <property type="entry name" value="Homodimeric domain of signal transducing histidine kinase"/>
    <property type="match status" value="1"/>
</dbReference>
<dbReference type="InterPro" id="IPR003018">
    <property type="entry name" value="GAF"/>
</dbReference>
<keyword evidence="7" id="KW-0418">Kinase</keyword>
<dbReference type="EC" id="2.7.13.3" evidence="4"/>
<evidence type="ECO:0000256" key="5">
    <source>
        <dbReference type="ARBA" id="ARBA00022553"/>
    </source>
</evidence>
<dbReference type="Gene3D" id="1.10.287.130">
    <property type="match status" value="1"/>
</dbReference>
<sequence>MIDSPDFERPVRGSRWSDDQSRQALQAIAESIVETTGFDLVGISAVRDDGYLQQLCVVGPEEARAALVDSLAPLDPLLVALEDAEDWGWLKYVRHDKHDIDVDKWGWTSDGPRVVADGFWHPEDILVAPLHSDDGRLIAVLGLDLPRDGLIPDVAKRALLDVFARQASRAVVATLERERMAEQIRLASAAADIVRRATGSMSVDDVLAECGAAIVEGFRATALWLQLAGSEPRPVHDSRPVPPPPSFTDPVARFAEAAWAAQQVGVFAPERRIPEPLRADEAAAVMRFLTTETTAESLLVAPLGAGSEYLGWLGLSRRRGEAEWSEGEAAAALDIGRDLGSALVTARNFEHEHRLVEELKTLADYKSRLVATVSHELRTPLTSIVGYLEILDGDDGLSEHSRKAVAAIQRGSTRLSRVVEDLLVLHRLADGWIGTTGPVDLAPIVAATVDLNLGPAGRRGIAVDSELPTAGATVLGTAHDLEHVVANLVGNAVKYARDGGRVQIVLELTRDEVVLRCTDDGIGIAPEDQDQVFEEFYRSPDPEAASRQGTGLGLAIVRRVVDQLGGRIELESALGVGSTFRVHLPVAGS</sequence>
<evidence type="ECO:0000256" key="7">
    <source>
        <dbReference type="ARBA" id="ARBA00022777"/>
    </source>
</evidence>
<dbReference type="InterPro" id="IPR050736">
    <property type="entry name" value="Sensor_HK_Regulatory"/>
</dbReference>
<dbReference type="Pfam" id="PF01590">
    <property type="entry name" value="GAF"/>
    <property type="match status" value="1"/>
</dbReference>
<dbReference type="CDD" id="cd00082">
    <property type="entry name" value="HisKA"/>
    <property type="match status" value="1"/>
</dbReference>
<dbReference type="AlphaFoldDB" id="A0A6L6XRW0"/>
<dbReference type="InterPro" id="IPR036097">
    <property type="entry name" value="HisK_dim/P_sf"/>
</dbReference>
<dbReference type="EMBL" id="WSEK01000004">
    <property type="protein sequence ID" value="MVQ49503.1"/>
    <property type="molecule type" value="Genomic_DNA"/>
</dbReference>
<dbReference type="SUPFAM" id="SSF55781">
    <property type="entry name" value="GAF domain-like"/>
    <property type="match status" value="2"/>
</dbReference>
<evidence type="ECO:0000256" key="8">
    <source>
        <dbReference type="ARBA" id="ARBA00023012"/>
    </source>
</evidence>
<accession>A0A6L6XRW0</accession>
<dbReference type="InterPro" id="IPR036890">
    <property type="entry name" value="HATPase_C_sf"/>
</dbReference>
<keyword evidence="8" id="KW-0902">Two-component regulatory system</keyword>
<evidence type="ECO:0000259" key="10">
    <source>
        <dbReference type="PROSITE" id="PS50109"/>
    </source>
</evidence>
<dbReference type="GO" id="GO:0005509">
    <property type="term" value="F:calcium ion binding"/>
    <property type="evidence" value="ECO:0007669"/>
    <property type="project" value="UniProtKB-ARBA"/>
</dbReference>
<dbReference type="GO" id="GO:0005886">
    <property type="term" value="C:plasma membrane"/>
    <property type="evidence" value="ECO:0007669"/>
    <property type="project" value="UniProtKB-SubCell"/>
</dbReference>
<evidence type="ECO:0000313" key="12">
    <source>
        <dbReference type="Proteomes" id="UP000473525"/>
    </source>
</evidence>
<dbReference type="RefSeq" id="WP_157342196.1">
    <property type="nucleotide sequence ID" value="NZ_WSEK01000004.1"/>
</dbReference>
<dbReference type="Pfam" id="PF00512">
    <property type="entry name" value="HisKA"/>
    <property type="match status" value="1"/>
</dbReference>
<dbReference type="SMART" id="SM00387">
    <property type="entry name" value="HATPase_c"/>
    <property type="match status" value="1"/>
</dbReference>
<name>A0A6L6XRW0_9ACTN</name>
<dbReference type="Gene3D" id="3.30.565.10">
    <property type="entry name" value="Histidine kinase-like ATPase, C-terminal domain"/>
    <property type="match status" value="1"/>
</dbReference>
<dbReference type="PRINTS" id="PR00344">
    <property type="entry name" value="BCTRLSENSOR"/>
</dbReference>
<reference evidence="11 12" key="1">
    <citation type="submission" date="2019-12" db="EMBL/GenBank/DDBJ databases">
        <authorList>
            <person name="Huq M.A."/>
        </authorList>
    </citation>
    <scope>NUCLEOTIDE SEQUENCE [LARGE SCALE GENOMIC DNA]</scope>
    <source>
        <strain evidence="11 12">MAH-18</strain>
    </source>
</reference>
<comment type="catalytic activity">
    <reaction evidence="1">
        <text>ATP + protein L-histidine = ADP + protein N-phospho-L-histidine.</text>
        <dbReference type="EC" id="2.7.13.3"/>
    </reaction>
</comment>
<dbReference type="CDD" id="cd00075">
    <property type="entry name" value="HATPase"/>
    <property type="match status" value="1"/>
</dbReference>
<dbReference type="SUPFAM" id="SSF55874">
    <property type="entry name" value="ATPase domain of HSP90 chaperone/DNA topoisomerase II/histidine kinase"/>
    <property type="match status" value="1"/>
</dbReference>
<protein>
    <recommendedName>
        <fullName evidence="4">histidine kinase</fullName>
        <ecNumber evidence="4">2.7.13.3</ecNumber>
    </recommendedName>
</protein>
<evidence type="ECO:0000256" key="2">
    <source>
        <dbReference type="ARBA" id="ARBA00001968"/>
    </source>
</evidence>
<keyword evidence="5" id="KW-0597">Phosphoprotein</keyword>
<evidence type="ECO:0000256" key="4">
    <source>
        <dbReference type="ARBA" id="ARBA00012438"/>
    </source>
</evidence>
<comment type="subcellular location">
    <subcellularLocation>
        <location evidence="3">Cell membrane</location>
    </subcellularLocation>
</comment>
<dbReference type="InterPro" id="IPR004358">
    <property type="entry name" value="Sig_transdc_His_kin-like_C"/>
</dbReference>
<dbReference type="Proteomes" id="UP000473525">
    <property type="component" value="Unassembled WGS sequence"/>
</dbReference>
<evidence type="ECO:0000256" key="9">
    <source>
        <dbReference type="ARBA" id="ARBA00023136"/>
    </source>
</evidence>
<keyword evidence="6" id="KW-0808">Transferase</keyword>
<dbReference type="Pfam" id="PF02518">
    <property type="entry name" value="HATPase_c"/>
    <property type="match status" value="1"/>
</dbReference>
<gene>
    <name evidence="11" type="ORF">GON03_09960</name>
</gene>
<dbReference type="GO" id="GO:0000155">
    <property type="term" value="F:phosphorelay sensor kinase activity"/>
    <property type="evidence" value="ECO:0007669"/>
    <property type="project" value="InterPro"/>
</dbReference>
<organism evidence="11 12">
    <name type="scientific">Nocardioides agri</name>
    <dbReference type="NCBI Taxonomy" id="2682843"/>
    <lineage>
        <taxon>Bacteria</taxon>
        <taxon>Bacillati</taxon>
        <taxon>Actinomycetota</taxon>
        <taxon>Actinomycetes</taxon>
        <taxon>Propionibacteriales</taxon>
        <taxon>Nocardioidaceae</taxon>
        <taxon>Nocardioides</taxon>
    </lineage>
</organism>
<dbReference type="SMART" id="SM00388">
    <property type="entry name" value="HisKA"/>
    <property type="match status" value="1"/>
</dbReference>
<evidence type="ECO:0000313" key="11">
    <source>
        <dbReference type="EMBL" id="MVQ49503.1"/>
    </source>
</evidence>
<dbReference type="PANTHER" id="PTHR43711">
    <property type="entry name" value="TWO-COMPONENT HISTIDINE KINASE"/>
    <property type="match status" value="1"/>
</dbReference>
<dbReference type="InterPro" id="IPR029016">
    <property type="entry name" value="GAF-like_dom_sf"/>
</dbReference>
<dbReference type="FunFam" id="3.30.565.10:FF:000006">
    <property type="entry name" value="Sensor histidine kinase WalK"/>
    <property type="match status" value="1"/>
</dbReference>
<comment type="caution">
    <text evidence="11">The sequence shown here is derived from an EMBL/GenBank/DDBJ whole genome shotgun (WGS) entry which is preliminary data.</text>
</comment>
<dbReference type="PANTHER" id="PTHR43711:SF1">
    <property type="entry name" value="HISTIDINE KINASE 1"/>
    <property type="match status" value="1"/>
</dbReference>
<dbReference type="InterPro" id="IPR003661">
    <property type="entry name" value="HisK_dim/P_dom"/>
</dbReference>
<dbReference type="PROSITE" id="PS50109">
    <property type="entry name" value="HIS_KIN"/>
    <property type="match status" value="1"/>
</dbReference>
<evidence type="ECO:0000256" key="6">
    <source>
        <dbReference type="ARBA" id="ARBA00022679"/>
    </source>
</evidence>
<comment type="cofactor">
    <cofactor evidence="2">
        <name>a divalent metal cation</name>
        <dbReference type="ChEBI" id="CHEBI:60240"/>
    </cofactor>
</comment>
<keyword evidence="9" id="KW-0472">Membrane</keyword>
<evidence type="ECO:0000256" key="3">
    <source>
        <dbReference type="ARBA" id="ARBA00004236"/>
    </source>
</evidence>
<feature type="domain" description="Histidine kinase" evidence="10">
    <location>
        <begin position="372"/>
        <end position="588"/>
    </location>
</feature>
<proteinExistence type="predicted"/>
<keyword evidence="12" id="KW-1185">Reference proteome</keyword>
<dbReference type="InterPro" id="IPR005467">
    <property type="entry name" value="His_kinase_dom"/>
</dbReference>
<dbReference type="Gene3D" id="3.30.450.40">
    <property type="match status" value="1"/>
</dbReference>